<dbReference type="PANTHER" id="PTHR35545">
    <property type="entry name" value="F-BOX DOMAIN-CONTAINING PROTEIN"/>
    <property type="match status" value="1"/>
</dbReference>
<protein>
    <recommendedName>
        <fullName evidence="2">FBD domain-containing protein</fullName>
    </recommendedName>
</protein>
<gene>
    <name evidence="1" type="ORF">PAHAL_2G389500</name>
</gene>
<name>A0A2T8KRY6_9POAL</name>
<reference evidence="1" key="1">
    <citation type="submission" date="2018-04" db="EMBL/GenBank/DDBJ databases">
        <title>WGS assembly of Panicum hallii.</title>
        <authorList>
            <person name="Lovell J."/>
            <person name="Jenkins J."/>
            <person name="Lowry D."/>
            <person name="Mamidi S."/>
            <person name="Sreedasyam A."/>
            <person name="Weng X."/>
            <person name="Barry K."/>
            <person name="Bonette J."/>
            <person name="Campitelli B."/>
            <person name="Daum C."/>
            <person name="Gordon S."/>
            <person name="Gould B."/>
            <person name="Lipzen A."/>
            <person name="Macqueen A."/>
            <person name="Palacio-Mejia J."/>
            <person name="Plott C."/>
            <person name="Shakirov E."/>
            <person name="Shu S."/>
            <person name="Yoshinaga Y."/>
            <person name="Zane M."/>
            <person name="Rokhsar D."/>
            <person name="Grimwood J."/>
            <person name="Schmutz J."/>
            <person name="Juenger T."/>
        </authorList>
    </citation>
    <scope>NUCLEOTIDE SEQUENCE [LARGE SCALE GENOMIC DNA]</scope>
    <source>
        <strain evidence="1">FIL2</strain>
    </source>
</reference>
<accession>A0A2T8KRY6</accession>
<proteinExistence type="predicted"/>
<dbReference type="AlphaFoldDB" id="A0A2T8KRY6"/>
<dbReference type="PANTHER" id="PTHR35545:SF28">
    <property type="entry name" value="OS07G0645701 PROTEIN"/>
    <property type="match status" value="1"/>
</dbReference>
<dbReference type="Proteomes" id="UP000243499">
    <property type="component" value="Chromosome 2"/>
</dbReference>
<dbReference type="SUPFAM" id="SSF52058">
    <property type="entry name" value="L domain-like"/>
    <property type="match status" value="1"/>
</dbReference>
<sequence>MELNNGQSQKGEDEDRFSMLSDDILLSILARVSITTAARTSVLSTRSRLTSKIFYLPHTLTKAIRSFLGTPQSEATISRLQLELYLINNYSDVVGPLLDLDLAIVDEEEPADCNDEHMLHQASAVDGFFSAYPSVIHCLTRLSLDYVCFAKWDMHHLQFDCCKQLQSLLLTNCDMGRLSVLHLPKLERLCWDGWICPNAPLSLGVVPSLTELHLICAATDVFQGFNFQGEKLWLQPEGEQLCTVFNKLRKLSLHDIFVDFDLLWTIVLLEAAPSVEIFEVEVWEHPCIVDDEERRQNYSERINPSWKVDEFATHEEWLLKELQVIGFAPMEQQLTFIRTVMNRAPNLRTLVLKDYPSCEDCEEIGALPRSERLPKEHEFPKGTDEQDVVVKQLVGEIASPHLQMIFVDQ</sequence>
<evidence type="ECO:0000313" key="1">
    <source>
        <dbReference type="EMBL" id="PVH64941.1"/>
    </source>
</evidence>
<dbReference type="Gramene" id="PVH64941">
    <property type="protein sequence ID" value="PVH64941"/>
    <property type="gene ID" value="PAHAL_2G389500"/>
</dbReference>
<dbReference type="EMBL" id="CM008047">
    <property type="protein sequence ID" value="PVH64941.1"/>
    <property type="molecule type" value="Genomic_DNA"/>
</dbReference>
<evidence type="ECO:0008006" key="2">
    <source>
        <dbReference type="Google" id="ProtNLM"/>
    </source>
</evidence>
<organism evidence="1">
    <name type="scientific">Panicum hallii</name>
    <dbReference type="NCBI Taxonomy" id="206008"/>
    <lineage>
        <taxon>Eukaryota</taxon>
        <taxon>Viridiplantae</taxon>
        <taxon>Streptophyta</taxon>
        <taxon>Embryophyta</taxon>
        <taxon>Tracheophyta</taxon>
        <taxon>Spermatophyta</taxon>
        <taxon>Magnoliopsida</taxon>
        <taxon>Liliopsida</taxon>
        <taxon>Poales</taxon>
        <taxon>Poaceae</taxon>
        <taxon>PACMAD clade</taxon>
        <taxon>Panicoideae</taxon>
        <taxon>Panicodae</taxon>
        <taxon>Paniceae</taxon>
        <taxon>Panicinae</taxon>
        <taxon>Panicum</taxon>
        <taxon>Panicum sect. Panicum</taxon>
    </lineage>
</organism>